<dbReference type="Proteomes" id="UP000642107">
    <property type="component" value="Unassembled WGS sequence"/>
</dbReference>
<comment type="catalytic activity">
    <reaction evidence="13">
        <text>ATP + H2O = ADP + phosphate + H(+)</text>
        <dbReference type="Rhea" id="RHEA:13065"/>
        <dbReference type="ChEBI" id="CHEBI:15377"/>
        <dbReference type="ChEBI" id="CHEBI:15378"/>
        <dbReference type="ChEBI" id="CHEBI:30616"/>
        <dbReference type="ChEBI" id="CHEBI:43474"/>
        <dbReference type="ChEBI" id="CHEBI:456216"/>
        <dbReference type="EC" id="5.6.2.4"/>
    </reaction>
</comment>
<keyword evidence="10" id="KW-0413">Isomerase</keyword>
<comment type="catalytic activity">
    <reaction evidence="11">
        <text>Couples ATP hydrolysis with the unwinding of duplex DNA by translocating in the 3'-5' direction.</text>
        <dbReference type="EC" id="5.6.2.4"/>
    </reaction>
</comment>
<evidence type="ECO:0000313" key="18">
    <source>
        <dbReference type="EMBL" id="MBD9698344.1"/>
    </source>
</evidence>
<evidence type="ECO:0000259" key="16">
    <source>
        <dbReference type="PROSITE" id="PS51198"/>
    </source>
</evidence>
<dbReference type="Gene3D" id="3.40.50.300">
    <property type="entry name" value="P-loop containing nucleotide triphosphate hydrolases"/>
    <property type="match status" value="4"/>
</dbReference>
<keyword evidence="2 14" id="KW-0547">Nucleotide-binding</keyword>
<evidence type="ECO:0000256" key="15">
    <source>
        <dbReference type="SAM" id="MobiDB-lite"/>
    </source>
</evidence>
<feature type="compositionally biased region" description="Low complexity" evidence="15">
    <location>
        <begin position="907"/>
        <end position="922"/>
    </location>
</feature>
<dbReference type="Pfam" id="PF00580">
    <property type="entry name" value="UvrD-helicase"/>
    <property type="match status" value="1"/>
</dbReference>
<feature type="domain" description="UvrD-like helicase C-terminal" evidence="17">
    <location>
        <begin position="367"/>
        <end position="703"/>
    </location>
</feature>
<dbReference type="PANTHER" id="PTHR11070">
    <property type="entry name" value="UVRD / RECB / PCRA DNA HELICASE FAMILY MEMBER"/>
    <property type="match status" value="1"/>
</dbReference>
<dbReference type="InterPro" id="IPR027417">
    <property type="entry name" value="P-loop_NTPase"/>
</dbReference>
<keyword evidence="8" id="KW-0238">DNA-binding</keyword>
<reference evidence="18 19" key="1">
    <citation type="submission" date="2020-09" db="EMBL/GenBank/DDBJ databases">
        <title>Flavimobilis rhizosphaerae sp. nov., isolated from rhizosphere soil of Spartina alterniflora.</title>
        <authorList>
            <person name="Hanqin C."/>
        </authorList>
    </citation>
    <scope>NUCLEOTIDE SEQUENCE [LARGE SCALE GENOMIC DNA]</scope>
    <source>
        <strain evidence="18 19">GY 10621</strain>
    </source>
</reference>
<dbReference type="Gene3D" id="1.10.486.10">
    <property type="entry name" value="PCRA, domain 4"/>
    <property type="match status" value="1"/>
</dbReference>
<evidence type="ECO:0000256" key="2">
    <source>
        <dbReference type="ARBA" id="ARBA00022741"/>
    </source>
</evidence>
<organism evidence="18 19">
    <name type="scientific">Flavimobilis rhizosphaerae</name>
    <dbReference type="NCBI Taxonomy" id="2775421"/>
    <lineage>
        <taxon>Bacteria</taxon>
        <taxon>Bacillati</taxon>
        <taxon>Actinomycetota</taxon>
        <taxon>Actinomycetes</taxon>
        <taxon>Micrococcales</taxon>
        <taxon>Jonesiaceae</taxon>
        <taxon>Flavimobilis</taxon>
    </lineage>
</organism>
<dbReference type="GO" id="GO:0004386">
    <property type="term" value="F:helicase activity"/>
    <property type="evidence" value="ECO:0007669"/>
    <property type="project" value="UniProtKB-KW"/>
</dbReference>
<evidence type="ECO:0000256" key="5">
    <source>
        <dbReference type="ARBA" id="ARBA00022806"/>
    </source>
</evidence>
<comment type="caution">
    <text evidence="18">The sequence shown here is derived from an EMBL/GenBank/DDBJ whole genome shotgun (WGS) entry which is preliminary data.</text>
</comment>
<keyword evidence="7 14" id="KW-0067">ATP-binding</keyword>
<feature type="binding site" evidence="14">
    <location>
        <begin position="43"/>
        <end position="50"/>
    </location>
    <ligand>
        <name>ATP</name>
        <dbReference type="ChEBI" id="CHEBI:30616"/>
    </ligand>
</feature>
<feature type="domain" description="UvrD-like helicase ATP-binding" evidence="16">
    <location>
        <begin position="22"/>
        <end position="366"/>
    </location>
</feature>
<dbReference type="InterPro" id="IPR014017">
    <property type="entry name" value="DNA_helicase_UvrD-like_C"/>
</dbReference>
<evidence type="ECO:0000256" key="11">
    <source>
        <dbReference type="ARBA" id="ARBA00034617"/>
    </source>
</evidence>
<evidence type="ECO:0000256" key="13">
    <source>
        <dbReference type="ARBA" id="ARBA00048988"/>
    </source>
</evidence>
<name>A0ABR9DMI3_9MICO</name>
<protein>
    <recommendedName>
        <fullName evidence="12">DNA 3'-5' helicase</fullName>
        <ecNumber evidence="12">5.6.2.4</ecNumber>
    </recommendedName>
</protein>
<dbReference type="EC" id="5.6.2.4" evidence="12"/>
<dbReference type="SUPFAM" id="SSF52540">
    <property type="entry name" value="P-loop containing nucleoside triphosphate hydrolases"/>
    <property type="match status" value="1"/>
</dbReference>
<dbReference type="InterPro" id="IPR011604">
    <property type="entry name" value="PDDEXK-like_dom_sf"/>
</dbReference>
<keyword evidence="4 14" id="KW-0378">Hydrolase</keyword>
<dbReference type="Gene3D" id="3.90.320.10">
    <property type="match status" value="1"/>
</dbReference>
<dbReference type="PROSITE" id="PS51217">
    <property type="entry name" value="UVRD_HELICASE_CTER"/>
    <property type="match status" value="1"/>
</dbReference>
<feature type="region of interest" description="Disordered" evidence="15">
    <location>
        <begin position="884"/>
        <end position="922"/>
    </location>
</feature>
<keyword evidence="6" id="KW-0269">Exonuclease</keyword>
<keyword evidence="19" id="KW-1185">Reference proteome</keyword>
<gene>
    <name evidence="18" type="ORF">IGS67_02390</name>
</gene>
<keyword evidence="1" id="KW-0540">Nuclease</keyword>
<evidence type="ECO:0000256" key="7">
    <source>
        <dbReference type="ARBA" id="ARBA00022840"/>
    </source>
</evidence>
<evidence type="ECO:0000256" key="12">
    <source>
        <dbReference type="ARBA" id="ARBA00034808"/>
    </source>
</evidence>
<keyword evidence="3" id="KW-0227">DNA damage</keyword>
<feature type="region of interest" description="Disordered" evidence="15">
    <location>
        <begin position="526"/>
        <end position="562"/>
    </location>
</feature>
<feature type="compositionally biased region" description="Basic and acidic residues" evidence="15">
    <location>
        <begin position="884"/>
        <end position="906"/>
    </location>
</feature>
<dbReference type="Pfam" id="PF12705">
    <property type="entry name" value="PDDEXK_1"/>
    <property type="match status" value="1"/>
</dbReference>
<dbReference type="CDD" id="cd17932">
    <property type="entry name" value="DEXQc_UvrD"/>
    <property type="match status" value="1"/>
</dbReference>
<evidence type="ECO:0000256" key="10">
    <source>
        <dbReference type="ARBA" id="ARBA00023235"/>
    </source>
</evidence>
<sequence>MSTTSTTVRFSAADIADRLGQFRPTDEQTAVIEAPLEPVLVVAGAGSGKTETMSARVVYLVANGLVAPDEVLGLTFTRKAAGELAERIRRRLRTLAAASRADGEAVPWAAAAGDDAGAALLGALARPVVATYNSYASGLVREHGLRLGIEPGARLLGEASQWQLAHDIVERWTGDLTLTSATSTVVDAVRSMSQALAEHLVPTDEARVRMQGIIDALLGAPEVAKGRKGVRAPVRDLTMLLGHRIELLDLVDEYRRRKAATDSLDFSDQVALGARLAEDFDEVGAGERARYKVVLLDEYQDTSYAQARMLGALFGDGHAVTAVGDPHQSIYGWRGASASGLARFGEIFRAGTGLHHLSLSTSWRNDRAVLDAANTIAAPLRRAQEGTGLEVRTLGTRPGAGAGTVTSLFTVTEEDEAAAVAEEIAARWRPRSHPDGARSAAVLCRARRHFGPIEAALRRLGVPVEVVGLGGLLDAPEVVDLRALLEVVHDPSRGDSLMRLLTGPWVDLGVADLLALADRARDLAHRQRLARRPSPGETEEHGGARTDEPTTPGEVVPESDASDETTIVDVLDELPPAAWTSHDGRALTPEGHARLVRLAGVVERLRSRTYLSVPELVVECERTMGLDIEAGLLGPGHAGRARANLDAFRDLALTFVDGSDLPTLGAFLTWLDATASANERIDGALTDPDPDAVQIVTVHAAKGLEWDVVAVAGLTDGKFPSTATQVLDKEGEPQAPTDSAWLTGLGTLPYPLRGDAPDLPRLAYESAEDHADMVERLKLFKEDAGEHQVAEERRLAYVAYTRAREHLLLTGSWFRGEAQRPSPPSTFLVELAEAGLLTTTGWAEPPEGENPTLAAEHTAVWPRSEAVPEALAEAARRVEEARAARRAREGVRPVADDESARLHADDGGTSTTDGPGTDQDTAPVTDLAATAAMLLAERELRSRPVTEVDVPTHVSASAMVRMATDRAEYALALRRPVPSAPSVHARRGTTFHAWVEQHFAAPALIDVLDLDDADDEAPDGELDALKATFLATPWADLVPVAIEVDVETPLAGVMTRSRIDAVFPDPEHPGTDRVVVVDWKTGREPRDADAAAAREVQLAVYRLAWARWTGLPLEKVDAAFCYVGSGTTVRPGRLRDEAELEALLRGEG</sequence>
<proteinExistence type="predicted"/>
<keyword evidence="5 14" id="KW-0347">Helicase</keyword>
<dbReference type="InterPro" id="IPR038726">
    <property type="entry name" value="PDDEXK_AddAB-type"/>
</dbReference>
<evidence type="ECO:0000256" key="9">
    <source>
        <dbReference type="ARBA" id="ARBA00023204"/>
    </source>
</evidence>
<accession>A0ABR9DMI3</accession>
<feature type="compositionally biased region" description="Basic and acidic residues" evidence="15">
    <location>
        <begin position="538"/>
        <end position="548"/>
    </location>
</feature>
<evidence type="ECO:0000256" key="6">
    <source>
        <dbReference type="ARBA" id="ARBA00022839"/>
    </source>
</evidence>
<dbReference type="InterPro" id="IPR000212">
    <property type="entry name" value="DNA_helicase_UvrD/REP"/>
</dbReference>
<evidence type="ECO:0000256" key="8">
    <source>
        <dbReference type="ARBA" id="ARBA00023125"/>
    </source>
</evidence>
<keyword evidence="9" id="KW-0234">DNA repair</keyword>
<dbReference type="RefSeq" id="WP_192277436.1">
    <property type="nucleotide sequence ID" value="NZ_JACZDF010000001.1"/>
</dbReference>
<evidence type="ECO:0000256" key="14">
    <source>
        <dbReference type="PROSITE-ProRule" id="PRU00560"/>
    </source>
</evidence>
<evidence type="ECO:0000313" key="19">
    <source>
        <dbReference type="Proteomes" id="UP000642107"/>
    </source>
</evidence>
<dbReference type="PROSITE" id="PS51198">
    <property type="entry name" value="UVRD_HELICASE_ATP_BIND"/>
    <property type="match status" value="1"/>
</dbReference>
<dbReference type="PANTHER" id="PTHR11070:SF55">
    <property type="entry name" value="DNA 3'-5' HELICASE"/>
    <property type="match status" value="1"/>
</dbReference>
<evidence type="ECO:0000256" key="3">
    <source>
        <dbReference type="ARBA" id="ARBA00022763"/>
    </source>
</evidence>
<evidence type="ECO:0000256" key="1">
    <source>
        <dbReference type="ARBA" id="ARBA00022722"/>
    </source>
</evidence>
<evidence type="ECO:0000259" key="17">
    <source>
        <dbReference type="PROSITE" id="PS51217"/>
    </source>
</evidence>
<evidence type="ECO:0000256" key="4">
    <source>
        <dbReference type="ARBA" id="ARBA00022801"/>
    </source>
</evidence>
<dbReference type="EMBL" id="JACZDF010000001">
    <property type="protein sequence ID" value="MBD9698344.1"/>
    <property type="molecule type" value="Genomic_DNA"/>
</dbReference>
<dbReference type="Pfam" id="PF13361">
    <property type="entry name" value="UvrD_C"/>
    <property type="match status" value="2"/>
</dbReference>
<dbReference type="InterPro" id="IPR014016">
    <property type="entry name" value="UvrD-like_ATP-bd"/>
</dbReference>